<dbReference type="RefSeq" id="WP_343796936.1">
    <property type="nucleotide sequence ID" value="NZ_BAAADJ010000010.1"/>
</dbReference>
<dbReference type="SUPFAM" id="SSF46785">
    <property type="entry name" value="Winged helix' DNA-binding domain"/>
    <property type="match status" value="1"/>
</dbReference>
<keyword evidence="6" id="KW-1185">Reference proteome</keyword>
<dbReference type="PANTHER" id="PTHR33204:SF29">
    <property type="entry name" value="TRANSCRIPTIONAL REGULATOR"/>
    <property type="match status" value="1"/>
</dbReference>
<dbReference type="EMBL" id="BAAADJ010000010">
    <property type="protein sequence ID" value="GAA0321600.1"/>
    <property type="molecule type" value="Genomic_DNA"/>
</dbReference>
<comment type="caution">
    <text evidence="5">The sequence shown here is derived from an EMBL/GenBank/DDBJ whole genome shotgun (WGS) entry which is preliminary data.</text>
</comment>
<keyword evidence="2" id="KW-0238">DNA-binding</keyword>
<organism evidence="5 6">
    <name type="scientific">Bacillus carboniphilus</name>
    <dbReference type="NCBI Taxonomy" id="86663"/>
    <lineage>
        <taxon>Bacteria</taxon>
        <taxon>Bacillati</taxon>
        <taxon>Bacillota</taxon>
        <taxon>Bacilli</taxon>
        <taxon>Bacillales</taxon>
        <taxon>Bacillaceae</taxon>
        <taxon>Bacillus</taxon>
    </lineage>
</organism>
<dbReference type="InterPro" id="IPR036390">
    <property type="entry name" value="WH_DNA-bd_sf"/>
</dbReference>
<evidence type="ECO:0000313" key="5">
    <source>
        <dbReference type="EMBL" id="GAA0321600.1"/>
    </source>
</evidence>
<dbReference type="PROSITE" id="PS51118">
    <property type="entry name" value="HTH_HXLR"/>
    <property type="match status" value="1"/>
</dbReference>
<proteinExistence type="predicted"/>
<evidence type="ECO:0000259" key="4">
    <source>
        <dbReference type="PROSITE" id="PS51118"/>
    </source>
</evidence>
<dbReference type="InterPro" id="IPR036388">
    <property type="entry name" value="WH-like_DNA-bd_sf"/>
</dbReference>
<dbReference type="Proteomes" id="UP001500782">
    <property type="component" value="Unassembled WGS sequence"/>
</dbReference>
<sequence>MDKSYHCPVEVTVEILGGKWKSRILWELHHTPLRFGELNRKVPAITKKMLAQCLQELERDELIIRSEYHEKVLRVEYELSDYGRSTIPLISHMSSWGSQHLKRENIGAKRKSI</sequence>
<accession>A0ABP3FRT0</accession>
<reference evidence="6" key="1">
    <citation type="journal article" date="2019" name="Int. J. Syst. Evol. Microbiol.">
        <title>The Global Catalogue of Microorganisms (GCM) 10K type strain sequencing project: providing services to taxonomists for standard genome sequencing and annotation.</title>
        <authorList>
            <consortium name="The Broad Institute Genomics Platform"/>
            <consortium name="The Broad Institute Genome Sequencing Center for Infectious Disease"/>
            <person name="Wu L."/>
            <person name="Ma J."/>
        </authorList>
    </citation>
    <scope>NUCLEOTIDE SEQUENCE [LARGE SCALE GENOMIC DNA]</scope>
    <source>
        <strain evidence="6">JCM 9731</strain>
    </source>
</reference>
<dbReference type="Gene3D" id="1.10.10.10">
    <property type="entry name" value="Winged helix-like DNA-binding domain superfamily/Winged helix DNA-binding domain"/>
    <property type="match status" value="1"/>
</dbReference>
<dbReference type="PANTHER" id="PTHR33204">
    <property type="entry name" value="TRANSCRIPTIONAL REGULATOR, MARR FAMILY"/>
    <property type="match status" value="1"/>
</dbReference>
<dbReference type="Pfam" id="PF01638">
    <property type="entry name" value="HxlR"/>
    <property type="match status" value="1"/>
</dbReference>
<gene>
    <name evidence="5" type="ORF">GCM10008967_10120</name>
</gene>
<evidence type="ECO:0000256" key="2">
    <source>
        <dbReference type="ARBA" id="ARBA00023125"/>
    </source>
</evidence>
<evidence type="ECO:0000256" key="1">
    <source>
        <dbReference type="ARBA" id="ARBA00023015"/>
    </source>
</evidence>
<dbReference type="InterPro" id="IPR002577">
    <property type="entry name" value="HTH_HxlR"/>
</dbReference>
<keyword evidence="3" id="KW-0804">Transcription</keyword>
<feature type="domain" description="HTH hxlR-type" evidence="4">
    <location>
        <begin position="7"/>
        <end position="105"/>
    </location>
</feature>
<evidence type="ECO:0000313" key="6">
    <source>
        <dbReference type="Proteomes" id="UP001500782"/>
    </source>
</evidence>
<evidence type="ECO:0000256" key="3">
    <source>
        <dbReference type="ARBA" id="ARBA00023163"/>
    </source>
</evidence>
<name>A0ABP3FRT0_9BACI</name>
<protein>
    <submittedName>
        <fullName evidence="5">Helix-turn-helix domain-containing protein</fullName>
    </submittedName>
</protein>
<keyword evidence="1" id="KW-0805">Transcription regulation</keyword>